<protein>
    <submittedName>
        <fullName evidence="1">Uncharacterized protein</fullName>
    </submittedName>
</protein>
<proteinExistence type="predicted"/>
<dbReference type="EMBL" id="LR796192">
    <property type="protein sequence ID" value="CAB4126105.1"/>
    <property type="molecule type" value="Genomic_DNA"/>
</dbReference>
<evidence type="ECO:0000313" key="2">
    <source>
        <dbReference type="EMBL" id="CAB5195143.1"/>
    </source>
</evidence>
<name>A0A6J5KXY8_9CAUD</name>
<gene>
    <name evidence="2" type="ORF">UFOVP170_52</name>
    <name evidence="1" type="ORF">UFOVP73_30</name>
</gene>
<organism evidence="1">
    <name type="scientific">uncultured Caudovirales phage</name>
    <dbReference type="NCBI Taxonomy" id="2100421"/>
    <lineage>
        <taxon>Viruses</taxon>
        <taxon>Duplodnaviria</taxon>
        <taxon>Heunggongvirae</taxon>
        <taxon>Uroviricota</taxon>
        <taxon>Caudoviricetes</taxon>
        <taxon>Peduoviridae</taxon>
        <taxon>Maltschvirus</taxon>
        <taxon>Maltschvirus maltsch</taxon>
    </lineage>
</organism>
<dbReference type="EMBL" id="LR798218">
    <property type="protein sequence ID" value="CAB5195143.1"/>
    <property type="molecule type" value="Genomic_DNA"/>
</dbReference>
<sequence length="136" mass="15195">MTTYRDRTRDQRVADDFHGASELNCGAQGCPNRWSIDAGDGRLCTAHSQAAPHHWGRVTQEQQSLETERAWRAERSPAPVPPVSKAEKVRILSSMRHILPKTDKGWAHALKAREEGGEYITAAQRDMWRAALGAHA</sequence>
<reference evidence="1" key="1">
    <citation type="submission" date="2020-04" db="EMBL/GenBank/DDBJ databases">
        <authorList>
            <person name="Chiriac C."/>
            <person name="Salcher M."/>
            <person name="Ghai R."/>
            <person name="Kavagutti S V."/>
        </authorList>
    </citation>
    <scope>NUCLEOTIDE SEQUENCE</scope>
</reference>
<evidence type="ECO:0000313" key="1">
    <source>
        <dbReference type="EMBL" id="CAB4126105.1"/>
    </source>
</evidence>
<accession>A0A6J5KXY8</accession>